<keyword evidence="7 8" id="KW-0472">Membrane</keyword>
<dbReference type="GO" id="GO:0055085">
    <property type="term" value="P:transmembrane transport"/>
    <property type="evidence" value="ECO:0007669"/>
    <property type="project" value="InterPro"/>
</dbReference>
<feature type="transmembrane region" description="Helical" evidence="8">
    <location>
        <begin position="390"/>
        <end position="413"/>
    </location>
</feature>
<feature type="transmembrane region" description="Helical" evidence="8">
    <location>
        <begin position="12"/>
        <end position="33"/>
    </location>
</feature>
<dbReference type="PROSITE" id="PS50928">
    <property type="entry name" value="ABC_TM1"/>
    <property type="match status" value="2"/>
</dbReference>
<comment type="similarity">
    <text evidence="8">Belongs to the binding-protein-dependent transport system permease family.</text>
</comment>
<dbReference type="RefSeq" id="WP_119496613.1">
    <property type="nucleotide sequence ID" value="NZ_NRJH01000016.1"/>
</dbReference>
<evidence type="ECO:0000256" key="1">
    <source>
        <dbReference type="ARBA" id="ARBA00004429"/>
    </source>
</evidence>
<feature type="transmembrane region" description="Helical" evidence="8">
    <location>
        <begin position="131"/>
        <end position="151"/>
    </location>
</feature>
<feature type="transmembrane region" description="Helical" evidence="8">
    <location>
        <begin position="236"/>
        <end position="260"/>
    </location>
</feature>
<feature type="transmembrane region" description="Helical" evidence="8">
    <location>
        <begin position="484"/>
        <end position="506"/>
    </location>
</feature>
<keyword evidence="3" id="KW-1003">Cell membrane</keyword>
<dbReference type="Proteomes" id="UP000266258">
    <property type="component" value="Unassembled WGS sequence"/>
</dbReference>
<dbReference type="InterPro" id="IPR000515">
    <property type="entry name" value="MetI-like"/>
</dbReference>
<feature type="transmembrane region" description="Helical" evidence="8">
    <location>
        <begin position="425"/>
        <end position="448"/>
    </location>
</feature>
<dbReference type="OrthoDB" id="7066776at2"/>
<keyword evidence="5 8" id="KW-0812">Transmembrane</keyword>
<keyword evidence="11" id="KW-1185">Reference proteome</keyword>
<feature type="transmembrane region" description="Helical" evidence="8">
    <location>
        <begin position="357"/>
        <end position="378"/>
    </location>
</feature>
<feature type="transmembrane region" description="Helical" evidence="8">
    <location>
        <begin position="532"/>
        <end position="552"/>
    </location>
</feature>
<keyword evidence="2 8" id="KW-0813">Transport</keyword>
<evidence type="ECO:0000256" key="6">
    <source>
        <dbReference type="ARBA" id="ARBA00022989"/>
    </source>
</evidence>
<gene>
    <name evidence="10" type="ORF">CJP74_02025</name>
</gene>
<evidence type="ECO:0000313" key="11">
    <source>
        <dbReference type="Proteomes" id="UP000266258"/>
    </source>
</evidence>
<dbReference type="PANTHER" id="PTHR43357">
    <property type="entry name" value="INNER MEMBRANE ABC TRANSPORTER PERMEASE PROTEIN YDCV"/>
    <property type="match status" value="1"/>
</dbReference>
<evidence type="ECO:0000256" key="7">
    <source>
        <dbReference type="ARBA" id="ARBA00023136"/>
    </source>
</evidence>
<dbReference type="InterPro" id="IPR035906">
    <property type="entry name" value="MetI-like_sf"/>
</dbReference>
<sequence>MKKYKWQEISIAWLVLGFICLFYAISLLSLYLVRPEFDLNSTPVSDWWQVVKQVSGLYLKNTLWQASLSATIIVVLSYFLAKAIYYLPPKYTSWLLTITNTSFSLPTILVVFAFIAIFGQDGWLRQIGINISIYGLVGIVVANTYFNLGYATSAIYNSMQKIPLENIKLAQMCQFSFLQRARILEYPYVKNNLLNLWLLLFMLCFNSFALVLFLGGPAYTNFEVAIYNSLVTEANFTKACVIATLQIIFSLGLIALISLVKPSQNQSNSTQLQEGSYSYVPRLWPGSKWKKITSYFYSAGAIIFIGMPLFSLVYTGIKSAIFLYQNAQRQLEDTSVRAFTGDTFSYPWSELWRATQMSLIIAAGATLVCLGASILILRGLRWLGDYTAQWINNLSLLSLVIPSMLLGAGYFLFLNLGLDVAVGTWGFVFLIVLANAFGAIVFSLNYLYPAYMQIQNYSPLSLMVGLNSWQSLYLYELPLLKNSLIYAATTVFILSLGDYSIILFFVSNNQLSSITYLLSNQLNSFASNQGNITAMCLLGGILVLRFIAYYFLQRSKKDF</sequence>
<organism evidence="10 11">
    <name type="scientific">Psittacicella melopsittaci</name>
    <dbReference type="NCBI Taxonomy" id="2028576"/>
    <lineage>
        <taxon>Bacteria</taxon>
        <taxon>Pseudomonadati</taxon>
        <taxon>Pseudomonadota</taxon>
        <taxon>Gammaproteobacteria</taxon>
        <taxon>Pasteurellales</taxon>
        <taxon>Psittacicellaceae</taxon>
        <taxon>Psittacicella</taxon>
    </lineage>
</organism>
<dbReference type="EMBL" id="NRJH01000016">
    <property type="protein sequence ID" value="RIY33388.1"/>
    <property type="molecule type" value="Genomic_DNA"/>
</dbReference>
<evidence type="ECO:0000256" key="4">
    <source>
        <dbReference type="ARBA" id="ARBA00022519"/>
    </source>
</evidence>
<comment type="caution">
    <text evidence="10">The sequence shown here is derived from an EMBL/GenBank/DDBJ whole genome shotgun (WGS) entry which is preliminary data.</text>
</comment>
<feature type="transmembrane region" description="Helical" evidence="8">
    <location>
        <begin position="196"/>
        <end position="216"/>
    </location>
</feature>
<dbReference type="Gene3D" id="1.10.3720.10">
    <property type="entry name" value="MetI-like"/>
    <property type="match status" value="2"/>
</dbReference>
<dbReference type="SUPFAM" id="SSF161098">
    <property type="entry name" value="MetI-like"/>
    <property type="match status" value="2"/>
</dbReference>
<name>A0A3A1Y845_9GAMM</name>
<keyword evidence="4" id="KW-0997">Cell inner membrane</keyword>
<evidence type="ECO:0000259" key="9">
    <source>
        <dbReference type="PROSITE" id="PS50928"/>
    </source>
</evidence>
<evidence type="ECO:0000256" key="5">
    <source>
        <dbReference type="ARBA" id="ARBA00022692"/>
    </source>
</evidence>
<proteinExistence type="inferred from homology"/>
<evidence type="ECO:0000313" key="10">
    <source>
        <dbReference type="EMBL" id="RIY33388.1"/>
    </source>
</evidence>
<feature type="transmembrane region" description="Helical" evidence="8">
    <location>
        <begin position="93"/>
        <end position="119"/>
    </location>
</feature>
<evidence type="ECO:0000256" key="2">
    <source>
        <dbReference type="ARBA" id="ARBA00022448"/>
    </source>
</evidence>
<feature type="domain" description="ABC transmembrane type-1" evidence="9">
    <location>
        <begin position="59"/>
        <end position="257"/>
    </location>
</feature>
<protein>
    <recommendedName>
        <fullName evidence="9">ABC transmembrane type-1 domain-containing protein</fullName>
    </recommendedName>
</protein>
<dbReference type="Pfam" id="PF00528">
    <property type="entry name" value="BPD_transp_1"/>
    <property type="match status" value="1"/>
</dbReference>
<feature type="transmembrane region" description="Helical" evidence="8">
    <location>
        <begin position="295"/>
        <end position="317"/>
    </location>
</feature>
<dbReference type="CDD" id="cd06261">
    <property type="entry name" value="TM_PBP2"/>
    <property type="match status" value="2"/>
</dbReference>
<evidence type="ECO:0000256" key="8">
    <source>
        <dbReference type="RuleBase" id="RU363032"/>
    </source>
</evidence>
<dbReference type="AlphaFoldDB" id="A0A3A1Y845"/>
<evidence type="ECO:0000256" key="3">
    <source>
        <dbReference type="ARBA" id="ARBA00022475"/>
    </source>
</evidence>
<dbReference type="GO" id="GO:0005886">
    <property type="term" value="C:plasma membrane"/>
    <property type="evidence" value="ECO:0007669"/>
    <property type="project" value="UniProtKB-SubCell"/>
</dbReference>
<reference evidence="10 11" key="1">
    <citation type="submission" date="2017-08" db="EMBL/GenBank/DDBJ databases">
        <title>Reclassification of Bisgaard taxon 37 and 44.</title>
        <authorList>
            <person name="Christensen H."/>
        </authorList>
    </citation>
    <scope>NUCLEOTIDE SEQUENCE [LARGE SCALE GENOMIC DNA]</scope>
    <source>
        <strain evidence="10 11">B96_4</strain>
    </source>
</reference>
<feature type="transmembrane region" description="Helical" evidence="8">
    <location>
        <begin position="63"/>
        <end position="81"/>
    </location>
</feature>
<accession>A0A3A1Y845</accession>
<keyword evidence="6 8" id="KW-1133">Transmembrane helix</keyword>
<dbReference type="PANTHER" id="PTHR43357:SF4">
    <property type="entry name" value="INNER MEMBRANE ABC TRANSPORTER PERMEASE PROTEIN YDCV"/>
    <property type="match status" value="1"/>
</dbReference>
<comment type="subcellular location">
    <subcellularLocation>
        <location evidence="1">Cell inner membrane</location>
        <topology evidence="1">Multi-pass membrane protein</topology>
    </subcellularLocation>
    <subcellularLocation>
        <location evidence="8">Cell membrane</location>
        <topology evidence="8">Multi-pass membrane protein</topology>
    </subcellularLocation>
</comment>
<feature type="domain" description="ABC transmembrane type-1" evidence="9">
    <location>
        <begin position="351"/>
        <end position="553"/>
    </location>
</feature>